<dbReference type="EMBL" id="CP165727">
    <property type="protein sequence ID" value="XDV63754.1"/>
    <property type="molecule type" value="Genomic_DNA"/>
</dbReference>
<keyword evidence="2" id="KW-0472">Membrane</keyword>
<evidence type="ECO:0000313" key="3">
    <source>
        <dbReference type="EMBL" id="XDV63754.1"/>
    </source>
</evidence>
<dbReference type="RefSeq" id="WP_369777753.1">
    <property type="nucleotide sequence ID" value="NZ_CP165727.1"/>
</dbReference>
<dbReference type="AlphaFoldDB" id="A0AB39Y0U7"/>
<gene>
    <name evidence="3" type="ORF">AB5J51_12820</name>
</gene>
<evidence type="ECO:0000256" key="1">
    <source>
        <dbReference type="SAM" id="MobiDB-lite"/>
    </source>
</evidence>
<proteinExistence type="predicted"/>
<keyword evidence="2" id="KW-0812">Transmembrane</keyword>
<evidence type="ECO:0000256" key="2">
    <source>
        <dbReference type="SAM" id="Phobius"/>
    </source>
</evidence>
<reference evidence="3" key="1">
    <citation type="submission" date="2024-08" db="EMBL/GenBank/DDBJ databases">
        <authorList>
            <person name="Yu S.T."/>
        </authorList>
    </citation>
    <scope>NUCLEOTIDE SEQUENCE</scope>
    <source>
        <strain evidence="3">R33</strain>
    </source>
</reference>
<name>A0AB39Y0U7_9ACTN</name>
<protein>
    <submittedName>
        <fullName evidence="3">Uncharacterized protein</fullName>
    </submittedName>
</protein>
<organism evidence="3">
    <name type="scientific">Streptomyces sp. R33</name>
    <dbReference type="NCBI Taxonomy" id="3238629"/>
    <lineage>
        <taxon>Bacteria</taxon>
        <taxon>Bacillati</taxon>
        <taxon>Actinomycetota</taxon>
        <taxon>Actinomycetes</taxon>
        <taxon>Kitasatosporales</taxon>
        <taxon>Streptomycetaceae</taxon>
        <taxon>Streptomyces</taxon>
    </lineage>
</organism>
<feature type="region of interest" description="Disordered" evidence="1">
    <location>
        <begin position="197"/>
        <end position="218"/>
    </location>
</feature>
<accession>A0AB39Y0U7</accession>
<feature type="transmembrane region" description="Helical" evidence="2">
    <location>
        <begin position="45"/>
        <end position="64"/>
    </location>
</feature>
<sequence length="230" mass="24079">MNSRPTRFEERLKEELLAIAADRSRIEEQTDFTVRSPARRFRMPLALGVAAAAAAGLLVALPVVGEDGGGAPAYALTKSSDGTITVKLFNPGGLPGLERELRALGVSLTRIPVKPANECSEWPPGGFDEANGLLTSEGDGPLLKINSTTLPAGHTLVFTMHEKGPWRGSFGSLRTSLVPSCIPDVFSWGTDGPLVNPTGTYAPAGGPSGPGAPESLPSEALVKLREAAKR</sequence>
<keyword evidence="2" id="KW-1133">Transmembrane helix</keyword>